<reference evidence="3" key="2">
    <citation type="submission" date="2023-05" db="EMBL/GenBank/DDBJ databases">
        <authorList>
            <consortium name="Lawrence Berkeley National Laboratory"/>
            <person name="Steindorff A."/>
            <person name="Hensen N."/>
            <person name="Bonometti L."/>
            <person name="Westerberg I."/>
            <person name="Brannstrom I.O."/>
            <person name="Guillou S."/>
            <person name="Cros-Aarteil S."/>
            <person name="Calhoun S."/>
            <person name="Haridas S."/>
            <person name="Kuo A."/>
            <person name="Mondo S."/>
            <person name="Pangilinan J."/>
            <person name="Riley R."/>
            <person name="Labutti K."/>
            <person name="Andreopoulos B."/>
            <person name="Lipzen A."/>
            <person name="Chen C."/>
            <person name="Yanf M."/>
            <person name="Daum C."/>
            <person name="Ng V."/>
            <person name="Clum A."/>
            <person name="Ohm R."/>
            <person name="Martin F."/>
            <person name="Silar P."/>
            <person name="Natvig D."/>
            <person name="Lalanne C."/>
            <person name="Gautier V."/>
            <person name="Ament-Velasquez S.L."/>
            <person name="Kruys A."/>
            <person name="Hutchinson M.I."/>
            <person name="Powell A.J."/>
            <person name="Barry K."/>
            <person name="Miller A.N."/>
            <person name="Grigoriev I.V."/>
            <person name="Debuchy R."/>
            <person name="Gladieux P."/>
            <person name="Thoren M.H."/>
            <person name="Johannesson H."/>
        </authorList>
    </citation>
    <scope>NUCLEOTIDE SEQUENCE</scope>
    <source>
        <strain evidence="3">CBS 532.94</strain>
    </source>
</reference>
<dbReference type="Gene3D" id="1.20.5.340">
    <property type="match status" value="1"/>
</dbReference>
<keyword evidence="2" id="KW-0472">Membrane</keyword>
<feature type="transmembrane region" description="Helical" evidence="2">
    <location>
        <begin position="218"/>
        <end position="239"/>
    </location>
</feature>
<evidence type="ECO:0000256" key="1">
    <source>
        <dbReference type="SAM" id="MobiDB-lite"/>
    </source>
</evidence>
<feature type="compositionally biased region" description="Polar residues" evidence="1">
    <location>
        <begin position="78"/>
        <end position="87"/>
    </location>
</feature>
<keyword evidence="4" id="KW-1185">Reference proteome</keyword>
<gene>
    <name evidence="3" type="ORF">C8A03DRAFT_42255</name>
</gene>
<keyword evidence="2" id="KW-1133">Transmembrane helix</keyword>
<feature type="region of interest" description="Disordered" evidence="1">
    <location>
        <begin position="70"/>
        <end position="97"/>
    </location>
</feature>
<dbReference type="Proteomes" id="UP001303760">
    <property type="component" value="Unassembled WGS sequence"/>
</dbReference>
<sequence>MAQTQLPPIFITPADADDARLAPFYEEGFPKSGESVVDVIVRDQVRRSELLLGRPLTEKERECIRTAYEGMGQRHAPNEQSEPSTLHSPPAGAGVENTPEAICDALRILVAQLENKIGALETRLETAEKGSVSDRNLLDGAWADIAKLKLQKRDAEVRIASLENELQTVKTDLRELETRITANEESEAETDREPDVDTHHQDERPHQPGQQPQQANRFSLWGIAITILILQWTVTGAVLHSNRLTDGYGPYVNGGYNGLGSVLIFGSWIQVLAFAFAIGNLYHLVLSIALRR</sequence>
<name>A0AAN7HH38_9PEZI</name>
<evidence type="ECO:0000313" key="3">
    <source>
        <dbReference type="EMBL" id="KAK4240214.1"/>
    </source>
</evidence>
<organism evidence="3 4">
    <name type="scientific">Achaetomium macrosporum</name>
    <dbReference type="NCBI Taxonomy" id="79813"/>
    <lineage>
        <taxon>Eukaryota</taxon>
        <taxon>Fungi</taxon>
        <taxon>Dikarya</taxon>
        <taxon>Ascomycota</taxon>
        <taxon>Pezizomycotina</taxon>
        <taxon>Sordariomycetes</taxon>
        <taxon>Sordariomycetidae</taxon>
        <taxon>Sordariales</taxon>
        <taxon>Chaetomiaceae</taxon>
        <taxon>Achaetomium</taxon>
    </lineage>
</organism>
<evidence type="ECO:0000313" key="4">
    <source>
        <dbReference type="Proteomes" id="UP001303760"/>
    </source>
</evidence>
<feature type="transmembrane region" description="Helical" evidence="2">
    <location>
        <begin position="259"/>
        <end position="282"/>
    </location>
</feature>
<evidence type="ECO:0000256" key="2">
    <source>
        <dbReference type="SAM" id="Phobius"/>
    </source>
</evidence>
<dbReference type="AlphaFoldDB" id="A0AAN7HH38"/>
<feature type="compositionally biased region" description="Basic and acidic residues" evidence="1">
    <location>
        <begin position="189"/>
        <end position="206"/>
    </location>
</feature>
<proteinExistence type="predicted"/>
<dbReference type="EMBL" id="MU860045">
    <property type="protein sequence ID" value="KAK4240214.1"/>
    <property type="molecule type" value="Genomic_DNA"/>
</dbReference>
<keyword evidence="2" id="KW-0812">Transmembrane</keyword>
<feature type="region of interest" description="Disordered" evidence="1">
    <location>
        <begin position="177"/>
        <end position="213"/>
    </location>
</feature>
<comment type="caution">
    <text evidence="3">The sequence shown here is derived from an EMBL/GenBank/DDBJ whole genome shotgun (WGS) entry which is preliminary data.</text>
</comment>
<protein>
    <submittedName>
        <fullName evidence="3">Uncharacterized protein</fullName>
    </submittedName>
</protein>
<accession>A0AAN7HH38</accession>
<reference evidence="3" key="1">
    <citation type="journal article" date="2023" name="Mol. Phylogenet. Evol.">
        <title>Genome-scale phylogeny and comparative genomics of the fungal order Sordariales.</title>
        <authorList>
            <person name="Hensen N."/>
            <person name="Bonometti L."/>
            <person name="Westerberg I."/>
            <person name="Brannstrom I.O."/>
            <person name="Guillou S."/>
            <person name="Cros-Aarteil S."/>
            <person name="Calhoun S."/>
            <person name="Haridas S."/>
            <person name="Kuo A."/>
            <person name="Mondo S."/>
            <person name="Pangilinan J."/>
            <person name="Riley R."/>
            <person name="LaButti K."/>
            <person name="Andreopoulos B."/>
            <person name="Lipzen A."/>
            <person name="Chen C."/>
            <person name="Yan M."/>
            <person name="Daum C."/>
            <person name="Ng V."/>
            <person name="Clum A."/>
            <person name="Steindorff A."/>
            <person name="Ohm R.A."/>
            <person name="Martin F."/>
            <person name="Silar P."/>
            <person name="Natvig D.O."/>
            <person name="Lalanne C."/>
            <person name="Gautier V."/>
            <person name="Ament-Velasquez S.L."/>
            <person name="Kruys A."/>
            <person name="Hutchinson M.I."/>
            <person name="Powell A.J."/>
            <person name="Barry K."/>
            <person name="Miller A.N."/>
            <person name="Grigoriev I.V."/>
            <person name="Debuchy R."/>
            <person name="Gladieux P."/>
            <person name="Hiltunen Thoren M."/>
            <person name="Johannesson H."/>
        </authorList>
    </citation>
    <scope>NUCLEOTIDE SEQUENCE</scope>
    <source>
        <strain evidence="3">CBS 532.94</strain>
    </source>
</reference>